<evidence type="ECO:0000256" key="3">
    <source>
        <dbReference type="ARBA" id="ARBA00022679"/>
    </source>
</evidence>
<dbReference type="NCBIfam" id="TIGR03025">
    <property type="entry name" value="EPS_sugtrans"/>
    <property type="match status" value="1"/>
</dbReference>
<dbReference type="EMBL" id="JAAXOS010000009">
    <property type="protein sequence ID" value="NKY28576.1"/>
    <property type="molecule type" value="Genomic_DNA"/>
</dbReference>
<evidence type="ECO:0000313" key="9">
    <source>
        <dbReference type="EMBL" id="NKY28576.1"/>
    </source>
</evidence>
<keyword evidence="3 9" id="KW-0808">Transferase</keyword>
<comment type="caution">
    <text evidence="9">The sequence shown here is derived from an EMBL/GenBank/DDBJ whole genome shotgun (WGS) entry which is preliminary data.</text>
</comment>
<evidence type="ECO:0000256" key="1">
    <source>
        <dbReference type="ARBA" id="ARBA00004141"/>
    </source>
</evidence>
<feature type="transmembrane region" description="Helical" evidence="7">
    <location>
        <begin position="140"/>
        <end position="159"/>
    </location>
</feature>
<feature type="transmembrane region" description="Helical" evidence="7">
    <location>
        <begin position="117"/>
        <end position="134"/>
    </location>
</feature>
<dbReference type="Proteomes" id="UP000540698">
    <property type="component" value="Unassembled WGS sequence"/>
</dbReference>
<feature type="domain" description="Bacterial sugar transferase" evidence="8">
    <location>
        <begin position="312"/>
        <end position="499"/>
    </location>
</feature>
<dbReference type="InterPro" id="IPR017475">
    <property type="entry name" value="EPS_sugar_tfrase"/>
</dbReference>
<feature type="transmembrane region" description="Helical" evidence="7">
    <location>
        <begin position="78"/>
        <end position="96"/>
    </location>
</feature>
<comment type="subcellular location">
    <subcellularLocation>
        <location evidence="1">Membrane</location>
        <topology evidence="1">Multi-pass membrane protein</topology>
    </subcellularLocation>
</comment>
<accession>A0A7X6L681</accession>
<keyword evidence="4 7" id="KW-0812">Transmembrane</keyword>
<keyword evidence="5 7" id="KW-1133">Transmembrane helix</keyword>
<evidence type="ECO:0000256" key="6">
    <source>
        <dbReference type="ARBA" id="ARBA00023136"/>
    </source>
</evidence>
<gene>
    <name evidence="9" type="ORF">HGB38_20480</name>
</gene>
<feature type="transmembrane region" description="Helical" evidence="7">
    <location>
        <begin position="39"/>
        <end position="58"/>
    </location>
</feature>
<protein>
    <submittedName>
        <fullName evidence="9">Sugar transferase</fullName>
    </submittedName>
</protein>
<evidence type="ECO:0000256" key="5">
    <source>
        <dbReference type="ARBA" id="ARBA00022989"/>
    </source>
</evidence>
<proteinExistence type="inferred from homology"/>
<organism evidence="9 10">
    <name type="scientific">Nocardia gamkensis</name>
    <dbReference type="NCBI Taxonomy" id="352869"/>
    <lineage>
        <taxon>Bacteria</taxon>
        <taxon>Bacillati</taxon>
        <taxon>Actinomycetota</taxon>
        <taxon>Actinomycetes</taxon>
        <taxon>Mycobacteriales</taxon>
        <taxon>Nocardiaceae</taxon>
        <taxon>Nocardia</taxon>
    </lineage>
</organism>
<evidence type="ECO:0000313" key="10">
    <source>
        <dbReference type="Proteomes" id="UP000540698"/>
    </source>
</evidence>
<dbReference type="InterPro" id="IPR003362">
    <property type="entry name" value="Bact_transf"/>
</dbReference>
<evidence type="ECO:0000259" key="8">
    <source>
        <dbReference type="Pfam" id="PF02397"/>
    </source>
</evidence>
<dbReference type="Pfam" id="PF13727">
    <property type="entry name" value="CoA_binding_3"/>
    <property type="match status" value="1"/>
</dbReference>
<keyword evidence="10" id="KW-1185">Reference proteome</keyword>
<evidence type="ECO:0000256" key="7">
    <source>
        <dbReference type="SAM" id="Phobius"/>
    </source>
</evidence>
<dbReference type="RefSeq" id="WP_084499133.1">
    <property type="nucleotide sequence ID" value="NZ_JAAXOS010000009.1"/>
</dbReference>
<keyword evidence="6 7" id="KW-0472">Membrane</keyword>
<name>A0A7X6L681_9NOCA</name>
<dbReference type="PANTHER" id="PTHR30576:SF10">
    <property type="entry name" value="SLL5057 PROTEIN"/>
    <property type="match status" value="1"/>
</dbReference>
<dbReference type="Pfam" id="PF02397">
    <property type="entry name" value="Bac_transf"/>
    <property type="match status" value="1"/>
</dbReference>
<dbReference type="GO" id="GO:0016780">
    <property type="term" value="F:phosphotransferase activity, for other substituted phosphate groups"/>
    <property type="evidence" value="ECO:0007669"/>
    <property type="project" value="TreeGrafter"/>
</dbReference>
<dbReference type="AlphaFoldDB" id="A0A7X6L681"/>
<feature type="transmembrane region" description="Helical" evidence="7">
    <location>
        <begin position="314"/>
        <end position="338"/>
    </location>
</feature>
<dbReference type="PANTHER" id="PTHR30576">
    <property type="entry name" value="COLANIC BIOSYNTHESIS UDP-GLUCOSE LIPID CARRIER TRANSFERASE"/>
    <property type="match status" value="1"/>
</dbReference>
<dbReference type="GO" id="GO:0016020">
    <property type="term" value="C:membrane"/>
    <property type="evidence" value="ECO:0007669"/>
    <property type="project" value="UniProtKB-SubCell"/>
</dbReference>
<evidence type="ECO:0000256" key="2">
    <source>
        <dbReference type="ARBA" id="ARBA00006464"/>
    </source>
</evidence>
<evidence type="ECO:0000256" key="4">
    <source>
        <dbReference type="ARBA" id="ARBA00022692"/>
    </source>
</evidence>
<comment type="similarity">
    <text evidence="2">Belongs to the bacterial sugar transferase family.</text>
</comment>
<sequence>MKSKAVPEWTGTAEIPRSFAVPPDTVSTRKAWRSEYVRHLAITDFAAVSIAVGSAQLIRFNGGGAPPLAWEGPYRVGYTMVSGALVVGWFAILGSAGSRAPQLVGSGVEEFRRLMSATMHLFGVLAFTSLALEIKFARGYLAIAFPAGVLAVVGGRLWWRHQLARARRRGCHRSAVLVVGTAEAAAAMSAAFATDPGAGYNVVGACVPGGQSGDTPLAYAGGTVAVVGDDSAVLRAVLHTHADTVAIGPTRHLGPTELRRLAWELDALGVEFMLAPGAIDIAISRLTNRQVAGMPMMHIAEPQYERARSVSKTAFDIGFATMCLLLLLPVFLAIAIAVKTTSRGPVFYLSERIGRYGLPFRMIKFRSMHEHADRYAEALIAQQGGNPVFFKMKIDPRVTPVGRFLRKYSLDELPQFLNVLRGDMSVVGPRPQVRREVDTYDHMTRRRLLVKPGLTGLWQVSGRSDLPLEDAVRLDLSYVENVSMRMDLRLIARTVGVVARGDGAY</sequence>
<reference evidence="9 10" key="1">
    <citation type="submission" date="2020-04" db="EMBL/GenBank/DDBJ databases">
        <title>MicrobeNet Type strains.</title>
        <authorList>
            <person name="Nicholson A.C."/>
        </authorList>
    </citation>
    <scope>NUCLEOTIDE SEQUENCE [LARGE SCALE GENOMIC DNA]</scope>
    <source>
        <strain evidence="9 10">DSM 44956</strain>
    </source>
</reference>